<evidence type="ECO:0000313" key="5">
    <source>
        <dbReference type="Proteomes" id="UP000198964"/>
    </source>
</evidence>
<dbReference type="AlphaFoldDB" id="A0A1I2BDS0"/>
<gene>
    <name evidence="4" type="ORF">SAMN05216283_101367</name>
</gene>
<dbReference type="STRING" id="655355.SAMN05216283_101367"/>
<keyword evidence="1 2" id="KW-0732">Signal</keyword>
<dbReference type="Gene3D" id="3.40.30.10">
    <property type="entry name" value="Glutaredoxin"/>
    <property type="match status" value="1"/>
</dbReference>
<feature type="domain" description="Thioredoxin" evidence="3">
    <location>
        <begin position="13"/>
        <end position="151"/>
    </location>
</feature>
<proteinExistence type="predicted"/>
<reference evidence="4 5" key="1">
    <citation type="submission" date="2016-10" db="EMBL/GenBank/DDBJ databases">
        <authorList>
            <person name="de Groot N.N."/>
        </authorList>
    </citation>
    <scope>NUCLEOTIDE SEQUENCE [LARGE SCALE GENOMIC DNA]</scope>
    <source>
        <strain evidence="4 5">CGMCC 1.9156</strain>
    </source>
</reference>
<keyword evidence="5" id="KW-1185">Reference proteome</keyword>
<dbReference type="PANTHER" id="PTHR15337:SF11">
    <property type="entry name" value="THIOREDOXIN DOMAIN-CONTAINING PROTEIN"/>
    <property type="match status" value="1"/>
</dbReference>
<dbReference type="SUPFAM" id="SSF52833">
    <property type="entry name" value="Thioredoxin-like"/>
    <property type="match status" value="1"/>
</dbReference>
<dbReference type="InterPro" id="IPR051099">
    <property type="entry name" value="AGR/TXD"/>
</dbReference>
<dbReference type="Proteomes" id="UP000198964">
    <property type="component" value="Unassembled WGS sequence"/>
</dbReference>
<organism evidence="4 5">
    <name type="scientific">Sunxiuqinia elliptica</name>
    <dbReference type="NCBI Taxonomy" id="655355"/>
    <lineage>
        <taxon>Bacteria</taxon>
        <taxon>Pseudomonadati</taxon>
        <taxon>Bacteroidota</taxon>
        <taxon>Bacteroidia</taxon>
        <taxon>Marinilabiliales</taxon>
        <taxon>Prolixibacteraceae</taxon>
        <taxon>Sunxiuqinia</taxon>
    </lineage>
</organism>
<dbReference type="EMBL" id="FONW01000001">
    <property type="protein sequence ID" value="SFE53453.1"/>
    <property type="molecule type" value="Genomic_DNA"/>
</dbReference>
<evidence type="ECO:0000256" key="2">
    <source>
        <dbReference type="SAM" id="SignalP"/>
    </source>
</evidence>
<evidence type="ECO:0000256" key="1">
    <source>
        <dbReference type="ARBA" id="ARBA00022729"/>
    </source>
</evidence>
<dbReference type="InterPro" id="IPR036249">
    <property type="entry name" value="Thioredoxin-like_sf"/>
</dbReference>
<feature type="chain" id="PRO_5011475513" evidence="2">
    <location>
        <begin position="20"/>
        <end position="161"/>
    </location>
</feature>
<sequence length="161" mass="18419">MKKFIGIFILIAISLNLSAQTSKVYDPNANAQEAIEKAVKQAKNEGKHIFLQIGGNWCPWCIKFHRFVDSNAEIKNFVDANYVVVKVNYSKENKNLEVLKSLDYPQRFGFPVFVVLDENGHRIHTQNSAYLEEDGSYSPKKVLLFYKQWSPEALDPANYGD</sequence>
<protein>
    <submittedName>
        <fullName evidence="4">Thioredoxin-related protein</fullName>
    </submittedName>
</protein>
<feature type="signal peptide" evidence="2">
    <location>
        <begin position="1"/>
        <end position="19"/>
    </location>
</feature>
<accession>A0A1I2BDS0</accession>
<dbReference type="Pfam" id="PF13899">
    <property type="entry name" value="Thioredoxin_7"/>
    <property type="match status" value="1"/>
</dbReference>
<dbReference type="PANTHER" id="PTHR15337">
    <property type="entry name" value="ANTERIOR GRADIENT PROTEIN-RELATED"/>
    <property type="match status" value="1"/>
</dbReference>
<evidence type="ECO:0000313" key="4">
    <source>
        <dbReference type="EMBL" id="SFE53453.1"/>
    </source>
</evidence>
<dbReference type="RefSeq" id="WP_093918113.1">
    <property type="nucleotide sequence ID" value="NZ_FONW01000001.1"/>
</dbReference>
<evidence type="ECO:0000259" key="3">
    <source>
        <dbReference type="PROSITE" id="PS51352"/>
    </source>
</evidence>
<dbReference type="InterPro" id="IPR013766">
    <property type="entry name" value="Thioredoxin_domain"/>
</dbReference>
<dbReference type="PROSITE" id="PS51352">
    <property type="entry name" value="THIOREDOXIN_2"/>
    <property type="match status" value="1"/>
</dbReference>
<name>A0A1I2BDS0_9BACT</name>